<dbReference type="InterPro" id="IPR036737">
    <property type="entry name" value="OmpA-like_sf"/>
</dbReference>
<keyword evidence="5" id="KW-0732">Signal</keyword>
<dbReference type="CDD" id="cd07185">
    <property type="entry name" value="OmpA_C-like"/>
    <property type="match status" value="1"/>
</dbReference>
<feature type="chain" id="PRO_5041646557" evidence="5">
    <location>
        <begin position="21"/>
        <end position="204"/>
    </location>
</feature>
<evidence type="ECO:0000259" key="6">
    <source>
        <dbReference type="PROSITE" id="PS51123"/>
    </source>
</evidence>
<dbReference type="PRINTS" id="PR01021">
    <property type="entry name" value="OMPADOMAIN"/>
</dbReference>
<gene>
    <name evidence="7" type="ORF">JOS67_07310</name>
</gene>
<dbReference type="EMBL" id="CP069195">
    <property type="protein sequence ID" value="QRG84103.1"/>
    <property type="molecule type" value="Genomic_DNA"/>
</dbReference>
<dbReference type="GeneID" id="45027617"/>
<evidence type="ECO:0000313" key="8">
    <source>
        <dbReference type="Proteomes" id="UP000596337"/>
    </source>
</evidence>
<sequence length="204" mass="22934">MKPMKILFVLSLLAVTQQVAAEDEYDYRPVPSAEQIADLQDEDNDGVINARDMCPGTPEGSEVDNDGCGEYIKASDNMQVRILFANDSDEINPVFRRQVRELSDFLKEYPTTSIELHGYASKVGGSQHNQDLSERRARNVREALLSYNIEPSRVRIVGFGDTHLAQQGTDEVSHALNRRVTASVVGYKGEIKKEWTIFTTLPER</sequence>
<accession>A0AA92LTP9</accession>
<evidence type="ECO:0000256" key="4">
    <source>
        <dbReference type="PROSITE-ProRule" id="PRU00473"/>
    </source>
</evidence>
<comment type="subcellular location">
    <subcellularLocation>
        <location evidence="1">Cell outer membrane</location>
    </subcellularLocation>
</comment>
<dbReference type="PROSITE" id="PS51123">
    <property type="entry name" value="OMPA_2"/>
    <property type="match status" value="1"/>
</dbReference>
<evidence type="ECO:0000256" key="1">
    <source>
        <dbReference type="ARBA" id="ARBA00004442"/>
    </source>
</evidence>
<dbReference type="Proteomes" id="UP000596337">
    <property type="component" value="Chromosome 1"/>
</dbReference>
<dbReference type="Gene3D" id="3.30.1330.60">
    <property type="entry name" value="OmpA-like domain"/>
    <property type="match status" value="1"/>
</dbReference>
<name>A0AA92LTP9_9VIBR</name>
<dbReference type="PANTHER" id="PTHR30329">
    <property type="entry name" value="STATOR ELEMENT OF FLAGELLAR MOTOR COMPLEX"/>
    <property type="match status" value="1"/>
</dbReference>
<dbReference type="Pfam" id="PF00691">
    <property type="entry name" value="OmpA"/>
    <property type="match status" value="1"/>
</dbReference>
<dbReference type="InterPro" id="IPR006665">
    <property type="entry name" value="OmpA-like"/>
</dbReference>
<dbReference type="AlphaFoldDB" id="A0AA92LTP9"/>
<dbReference type="InterPro" id="IPR006664">
    <property type="entry name" value="OMP_bac"/>
</dbReference>
<evidence type="ECO:0000256" key="5">
    <source>
        <dbReference type="SAM" id="SignalP"/>
    </source>
</evidence>
<reference evidence="7 8" key="1">
    <citation type="submission" date="2021-01" db="EMBL/GenBank/DDBJ databases">
        <title>Characterization of a novel blaVMB-2- harboring plasmid in Vibrio diabolicus.</title>
        <authorList>
            <person name="Liu M."/>
        </authorList>
    </citation>
    <scope>NUCLEOTIDE SEQUENCE [LARGE SCALE GENOMIC DNA]</scope>
    <source>
        <strain evidence="7 8">SLV18</strain>
    </source>
</reference>
<keyword evidence="2 4" id="KW-0472">Membrane</keyword>
<dbReference type="KEGG" id="vdb:AL552_15660"/>
<protein>
    <submittedName>
        <fullName evidence="7">OmpA family protein</fullName>
    </submittedName>
</protein>
<evidence type="ECO:0000256" key="3">
    <source>
        <dbReference type="ARBA" id="ARBA00023237"/>
    </source>
</evidence>
<feature type="domain" description="OmpA-like" evidence="6">
    <location>
        <begin position="71"/>
        <end position="188"/>
    </location>
</feature>
<dbReference type="SUPFAM" id="SSF103088">
    <property type="entry name" value="OmpA-like"/>
    <property type="match status" value="1"/>
</dbReference>
<keyword evidence="3" id="KW-0998">Cell outer membrane</keyword>
<dbReference type="InterPro" id="IPR050330">
    <property type="entry name" value="Bact_OuterMem_StrucFunc"/>
</dbReference>
<feature type="signal peptide" evidence="5">
    <location>
        <begin position="1"/>
        <end position="20"/>
    </location>
</feature>
<evidence type="ECO:0000256" key="2">
    <source>
        <dbReference type="ARBA" id="ARBA00023136"/>
    </source>
</evidence>
<evidence type="ECO:0000313" key="7">
    <source>
        <dbReference type="EMBL" id="QRG84103.1"/>
    </source>
</evidence>
<dbReference type="RefSeq" id="WP_012841789.1">
    <property type="nucleotide sequence ID" value="NZ_CANMIY010000037.1"/>
</dbReference>
<proteinExistence type="predicted"/>
<organism evidence="7 8">
    <name type="scientific">Vibrio diabolicus</name>
    <dbReference type="NCBI Taxonomy" id="50719"/>
    <lineage>
        <taxon>Bacteria</taxon>
        <taxon>Pseudomonadati</taxon>
        <taxon>Pseudomonadota</taxon>
        <taxon>Gammaproteobacteria</taxon>
        <taxon>Vibrionales</taxon>
        <taxon>Vibrionaceae</taxon>
        <taxon>Vibrio</taxon>
        <taxon>Vibrio diabolicus subgroup</taxon>
    </lineage>
</organism>
<dbReference type="GO" id="GO:0009279">
    <property type="term" value="C:cell outer membrane"/>
    <property type="evidence" value="ECO:0007669"/>
    <property type="project" value="UniProtKB-SubCell"/>
</dbReference>
<dbReference type="PANTHER" id="PTHR30329:SF21">
    <property type="entry name" value="LIPOPROTEIN YIAD-RELATED"/>
    <property type="match status" value="1"/>
</dbReference>